<evidence type="ECO:0000256" key="1">
    <source>
        <dbReference type="ARBA" id="ARBA00022603"/>
    </source>
</evidence>
<gene>
    <name evidence="6" type="ORF">MUN89_03600</name>
</gene>
<evidence type="ECO:0000256" key="2">
    <source>
        <dbReference type="ARBA" id="ARBA00022679"/>
    </source>
</evidence>
<keyword evidence="3" id="KW-0949">S-adenosyl-L-methionine</keyword>
<feature type="domain" description="S-adenosylmethionine-dependent methyltransferase" evidence="4">
    <location>
        <begin position="157"/>
        <end position="342"/>
    </location>
</feature>
<dbReference type="InterPro" id="IPR015947">
    <property type="entry name" value="PUA-like_sf"/>
</dbReference>
<dbReference type="PANTHER" id="PTHR43042">
    <property type="entry name" value="SAM-DEPENDENT METHYLTRANSFERASE"/>
    <property type="match status" value="1"/>
</dbReference>
<keyword evidence="2" id="KW-0808">Transferase</keyword>
<dbReference type="InterPro" id="IPR019614">
    <property type="entry name" value="SAM-dep_methyl-trfase"/>
</dbReference>
<feature type="domain" description="RlmI-like PUA" evidence="5">
    <location>
        <begin position="7"/>
        <end position="69"/>
    </location>
</feature>
<dbReference type="PROSITE" id="PS50890">
    <property type="entry name" value="PUA"/>
    <property type="match status" value="1"/>
</dbReference>
<dbReference type="SUPFAM" id="SSF88697">
    <property type="entry name" value="PUA domain-like"/>
    <property type="match status" value="1"/>
</dbReference>
<accession>A0ABY4EM23</accession>
<dbReference type="Proteomes" id="UP000831787">
    <property type="component" value="Chromosome"/>
</dbReference>
<organism evidence="6 7">
    <name type="scientific">Halobacillus salinarum</name>
    <dbReference type="NCBI Taxonomy" id="2932257"/>
    <lineage>
        <taxon>Bacteria</taxon>
        <taxon>Bacillati</taxon>
        <taxon>Bacillota</taxon>
        <taxon>Bacilli</taxon>
        <taxon>Bacillales</taxon>
        <taxon>Bacillaceae</taxon>
        <taxon>Halobacillus</taxon>
    </lineage>
</organism>
<dbReference type="InterPro" id="IPR036974">
    <property type="entry name" value="PUA_sf"/>
</dbReference>
<dbReference type="Gene3D" id="2.30.130.10">
    <property type="entry name" value="PUA domain"/>
    <property type="match status" value="1"/>
</dbReference>
<evidence type="ECO:0000313" key="7">
    <source>
        <dbReference type="Proteomes" id="UP000831787"/>
    </source>
</evidence>
<reference evidence="6 7" key="1">
    <citation type="submission" date="2022-04" db="EMBL/GenBank/DDBJ databases">
        <title>Halobacillus sp. isolated from saltern.</title>
        <authorList>
            <person name="Won M."/>
            <person name="Lee C.-M."/>
            <person name="Woen H.-Y."/>
            <person name="Kwon S.-W."/>
        </authorList>
    </citation>
    <scope>NUCLEOTIDE SEQUENCE [LARGE SCALE GENOMIC DNA]</scope>
    <source>
        <strain evidence="6 7">SSBR10-3</strain>
    </source>
</reference>
<dbReference type="GO" id="GO:0008168">
    <property type="term" value="F:methyltransferase activity"/>
    <property type="evidence" value="ECO:0007669"/>
    <property type="project" value="UniProtKB-KW"/>
</dbReference>
<name>A0ABY4EM23_9BACI</name>
<dbReference type="SUPFAM" id="SSF53335">
    <property type="entry name" value="S-adenosyl-L-methionine-dependent methyltransferases"/>
    <property type="match status" value="1"/>
</dbReference>
<evidence type="ECO:0000259" key="4">
    <source>
        <dbReference type="Pfam" id="PF10672"/>
    </source>
</evidence>
<protein>
    <submittedName>
        <fullName evidence="6">Class I SAM-dependent rRNA methyltransferase</fullName>
    </submittedName>
</protein>
<dbReference type="PANTHER" id="PTHR43042:SF3">
    <property type="entry name" value="RIBOSOMAL RNA LARGE SUBUNIT METHYLTRANSFERASE YWBD-RELATED"/>
    <property type="match status" value="1"/>
</dbReference>
<dbReference type="Gene3D" id="3.40.50.150">
    <property type="entry name" value="Vaccinia Virus protein VP39"/>
    <property type="match status" value="1"/>
</dbReference>
<dbReference type="GO" id="GO:0032259">
    <property type="term" value="P:methylation"/>
    <property type="evidence" value="ECO:0007669"/>
    <property type="project" value="UniProtKB-KW"/>
</dbReference>
<dbReference type="RefSeq" id="WP_244711483.1">
    <property type="nucleotide sequence ID" value="NZ_CP095073.1"/>
</dbReference>
<keyword evidence="7" id="KW-1185">Reference proteome</keyword>
<dbReference type="InterPro" id="IPR029063">
    <property type="entry name" value="SAM-dependent_MTases_sf"/>
</dbReference>
<dbReference type="Gene3D" id="3.30.750.80">
    <property type="entry name" value="RNA methyltransferase domain (HRMD) like"/>
    <property type="match status" value="1"/>
</dbReference>
<dbReference type="Pfam" id="PF17785">
    <property type="entry name" value="PUA_3"/>
    <property type="match status" value="1"/>
</dbReference>
<keyword evidence="1 6" id="KW-0489">Methyltransferase</keyword>
<dbReference type="CDD" id="cd11572">
    <property type="entry name" value="RlmI_M_like"/>
    <property type="match status" value="1"/>
</dbReference>
<dbReference type="InterPro" id="IPR041532">
    <property type="entry name" value="RlmI-like_PUA"/>
</dbReference>
<dbReference type="Pfam" id="PF10672">
    <property type="entry name" value="Methyltrans_SAM"/>
    <property type="match status" value="1"/>
</dbReference>
<dbReference type="EMBL" id="CP095073">
    <property type="protein sequence ID" value="UOQ45050.1"/>
    <property type="molecule type" value="Genomic_DNA"/>
</dbReference>
<evidence type="ECO:0000259" key="5">
    <source>
        <dbReference type="Pfam" id="PF17785"/>
    </source>
</evidence>
<evidence type="ECO:0000256" key="3">
    <source>
        <dbReference type="ARBA" id="ARBA00022691"/>
    </source>
</evidence>
<proteinExistence type="predicted"/>
<sequence>MAQEFTVKLRYPHVNKYKKGYPLILKDAIDRPELLKQEGAVIKVLDDQGNFVGRGFAGKQNKGLGWIVTHQESDQLDASFFDQKIQHALEKRHAFFLDEDTDAFRIFNGEGDGIGGLTIDYFAGYYVINFYSEGIYAFQSWVIDAIKRMTDYKAIYQKKRFGKQGTYIEEDEFVAGERGEFPIIVKENGIRLAVYLNEGAMVGVFLDQREVRKTLRDQYAEGCSVLNTFSYTGAFSIFASAGGASHTTSVDLANRSYAKTIENFSMNALDFEAQDIIVEDVFKYFKYAKRKEKSFDIVVLDPPSFARSKKHMFRAEKDYPSLLKQTIDITEDQGMIIASTNCSKFNMNKFKQFVKQAFQQSGCPYRIEKEFSLPSDFPTLPHFKEGNYLKVLFIRKG</sequence>
<evidence type="ECO:0000313" key="6">
    <source>
        <dbReference type="EMBL" id="UOQ45050.1"/>
    </source>
</evidence>